<dbReference type="InterPro" id="IPR037069">
    <property type="entry name" value="AcylCoA_DH/ox_N_sf"/>
</dbReference>
<proteinExistence type="predicted"/>
<sequence length="402" mass="42630">MPGQIDAAASRQTDAAASEVTTAEAVRSVAAAHASAAEDERRLSAPVVQAITQAGLARLFVPDGFGGGHGRFADLLHQVSTIAEGCASAGWCASLFASHPRMAAFLPPEGRRDLWGDGPDVLISAGVVPGGTVTRCGPGWELGGEWGFVSGVDHADWVLVSGWEPGTTERRLRFFAVPRDECGVRDTWFTTGMRGTGSKTVVLDGVAVPAHRSFAQQDVLAGAPDPDPPFLRVPFRLVNGLTMIAPALGAVRGALHRWTEWVAGKTEMSMGRVVQARDKATVQAALARSATAVDAAELLMGRIARIADSGREVTPGDVARSHRDYAVVAEYLVEAVERLYRVSGARAQMLGGPVERAWRDVHAATAHAALQFDTNTAVYAGHVLRAAARAEPVDRRDHDNRA</sequence>
<dbReference type="AlphaFoldDB" id="A0A3M2M3Y2"/>
<dbReference type="GO" id="GO:0050660">
    <property type="term" value="F:flavin adenine dinucleotide binding"/>
    <property type="evidence" value="ECO:0007669"/>
    <property type="project" value="InterPro"/>
</dbReference>
<evidence type="ECO:0000313" key="3">
    <source>
        <dbReference type="EMBL" id="RMI43165.1"/>
    </source>
</evidence>
<dbReference type="InterPro" id="IPR050741">
    <property type="entry name" value="Acyl-CoA_dehydrogenase"/>
</dbReference>
<feature type="domain" description="Acyl-CoA dehydrogenase C-terminal" evidence="2">
    <location>
        <begin position="242"/>
        <end position="371"/>
    </location>
</feature>
<protein>
    <recommendedName>
        <fullName evidence="2">Acyl-CoA dehydrogenase C-terminal domain-containing protein</fullName>
    </recommendedName>
</protein>
<dbReference type="Pfam" id="PF08028">
    <property type="entry name" value="Acyl-CoA_dh_2"/>
    <property type="match status" value="1"/>
</dbReference>
<evidence type="ECO:0000313" key="4">
    <source>
        <dbReference type="Proteomes" id="UP000282674"/>
    </source>
</evidence>
<evidence type="ECO:0000256" key="1">
    <source>
        <dbReference type="ARBA" id="ARBA00023002"/>
    </source>
</evidence>
<accession>A0A3M2M3Y2</accession>
<dbReference type="InterPro" id="IPR013107">
    <property type="entry name" value="Acyl-CoA_DH_C"/>
</dbReference>
<dbReference type="PIRSF" id="PIRSF016578">
    <property type="entry name" value="HsaA"/>
    <property type="match status" value="1"/>
</dbReference>
<keyword evidence="4" id="KW-1185">Reference proteome</keyword>
<dbReference type="PANTHER" id="PTHR48083">
    <property type="entry name" value="MEDIUM-CHAIN SPECIFIC ACYL-COA DEHYDROGENASE, MITOCHONDRIAL-RELATED"/>
    <property type="match status" value="1"/>
</dbReference>
<dbReference type="Gene3D" id="2.40.110.10">
    <property type="entry name" value="Butyryl-CoA Dehydrogenase, subunit A, domain 2"/>
    <property type="match status" value="1"/>
</dbReference>
<dbReference type="RefSeq" id="WP_122195396.1">
    <property type="nucleotide sequence ID" value="NZ_JBHSKC010000013.1"/>
</dbReference>
<reference evidence="3 4" key="1">
    <citation type="submission" date="2018-10" db="EMBL/GenBank/DDBJ databases">
        <title>Isolation from soil.</title>
        <authorList>
            <person name="Hu J."/>
        </authorList>
    </citation>
    <scope>NUCLEOTIDE SEQUENCE [LARGE SCALE GENOMIC DNA]</scope>
    <source>
        <strain evidence="3 4">NEAU-Ht49</strain>
    </source>
</reference>
<dbReference type="EMBL" id="RFFG01000027">
    <property type="protein sequence ID" value="RMI43165.1"/>
    <property type="molecule type" value="Genomic_DNA"/>
</dbReference>
<dbReference type="GO" id="GO:0016712">
    <property type="term" value="F:oxidoreductase activity, acting on paired donors, with incorporation or reduction of molecular oxygen, reduced flavin or flavoprotein as one donor, and incorporation of one atom of oxygen"/>
    <property type="evidence" value="ECO:0007669"/>
    <property type="project" value="TreeGrafter"/>
</dbReference>
<dbReference type="Gene3D" id="1.10.540.10">
    <property type="entry name" value="Acyl-CoA dehydrogenase/oxidase, N-terminal domain"/>
    <property type="match status" value="1"/>
</dbReference>
<dbReference type="PANTHER" id="PTHR48083:SF19">
    <property type="entry name" value="FLAVIN-DEPENDENT MONOOXYGENASE, OXYGENASE SUBUNIT HSAA"/>
    <property type="match status" value="1"/>
</dbReference>
<dbReference type="InterPro" id="IPR036250">
    <property type="entry name" value="AcylCo_DH-like_C"/>
</dbReference>
<comment type="caution">
    <text evidence="3">The sequence shown here is derived from an EMBL/GenBank/DDBJ whole genome shotgun (WGS) entry which is preliminary data.</text>
</comment>
<dbReference type="SUPFAM" id="SSF56645">
    <property type="entry name" value="Acyl-CoA dehydrogenase NM domain-like"/>
    <property type="match status" value="1"/>
</dbReference>
<dbReference type="GO" id="GO:0033539">
    <property type="term" value="P:fatty acid beta-oxidation using acyl-CoA dehydrogenase"/>
    <property type="evidence" value="ECO:0007669"/>
    <property type="project" value="TreeGrafter"/>
</dbReference>
<dbReference type="Proteomes" id="UP000282674">
    <property type="component" value="Unassembled WGS sequence"/>
</dbReference>
<dbReference type="InterPro" id="IPR046373">
    <property type="entry name" value="Acyl-CoA_Oxase/DH_mid-dom_sf"/>
</dbReference>
<dbReference type="SUPFAM" id="SSF47203">
    <property type="entry name" value="Acyl-CoA dehydrogenase C-terminal domain-like"/>
    <property type="match status" value="1"/>
</dbReference>
<dbReference type="OrthoDB" id="3404950at2"/>
<evidence type="ECO:0000259" key="2">
    <source>
        <dbReference type="Pfam" id="PF08028"/>
    </source>
</evidence>
<dbReference type="InterPro" id="IPR009100">
    <property type="entry name" value="AcylCoA_DH/oxidase_NM_dom_sf"/>
</dbReference>
<dbReference type="GO" id="GO:0003995">
    <property type="term" value="F:acyl-CoA dehydrogenase activity"/>
    <property type="evidence" value="ECO:0007669"/>
    <property type="project" value="TreeGrafter"/>
</dbReference>
<dbReference type="GO" id="GO:0005737">
    <property type="term" value="C:cytoplasm"/>
    <property type="evidence" value="ECO:0007669"/>
    <property type="project" value="TreeGrafter"/>
</dbReference>
<organism evidence="3 4">
    <name type="scientific">Actinomadura harenae</name>
    <dbReference type="NCBI Taxonomy" id="2483351"/>
    <lineage>
        <taxon>Bacteria</taxon>
        <taxon>Bacillati</taxon>
        <taxon>Actinomycetota</taxon>
        <taxon>Actinomycetes</taxon>
        <taxon>Streptosporangiales</taxon>
        <taxon>Thermomonosporaceae</taxon>
        <taxon>Actinomadura</taxon>
    </lineage>
</organism>
<dbReference type="Gene3D" id="1.20.140.10">
    <property type="entry name" value="Butyryl-CoA Dehydrogenase, subunit A, domain 3"/>
    <property type="match status" value="1"/>
</dbReference>
<keyword evidence="1" id="KW-0560">Oxidoreductase</keyword>
<gene>
    <name evidence="3" type="ORF">EBO15_17165</name>
</gene>
<name>A0A3M2M3Y2_9ACTN</name>